<dbReference type="InterPro" id="IPR018062">
    <property type="entry name" value="HTH_AraC-typ_CS"/>
</dbReference>
<dbReference type="SUPFAM" id="SSF46689">
    <property type="entry name" value="Homeodomain-like"/>
    <property type="match status" value="2"/>
</dbReference>
<keyword evidence="5" id="KW-0805">Transcription regulation</keyword>
<evidence type="ECO:0000256" key="4">
    <source>
        <dbReference type="ARBA" id="ARBA00023012"/>
    </source>
</evidence>
<keyword evidence="4" id="KW-0902">Two-component regulatory system</keyword>
<evidence type="ECO:0000256" key="2">
    <source>
        <dbReference type="ARBA" id="ARBA00022490"/>
    </source>
</evidence>
<dbReference type="PRINTS" id="PR00032">
    <property type="entry name" value="HTHARAC"/>
</dbReference>
<evidence type="ECO:0000259" key="9">
    <source>
        <dbReference type="PROSITE" id="PS01124"/>
    </source>
</evidence>
<evidence type="ECO:0000256" key="7">
    <source>
        <dbReference type="ARBA" id="ARBA00023163"/>
    </source>
</evidence>
<keyword evidence="3 8" id="KW-0597">Phosphoprotein</keyword>
<evidence type="ECO:0000256" key="6">
    <source>
        <dbReference type="ARBA" id="ARBA00023125"/>
    </source>
</evidence>
<dbReference type="SMART" id="SM00342">
    <property type="entry name" value="HTH_ARAC"/>
    <property type="match status" value="1"/>
</dbReference>
<dbReference type="PANTHER" id="PTHR42713">
    <property type="entry name" value="HISTIDINE KINASE-RELATED"/>
    <property type="match status" value="1"/>
</dbReference>
<dbReference type="InterPro" id="IPR009057">
    <property type="entry name" value="Homeodomain-like_sf"/>
</dbReference>
<evidence type="ECO:0000256" key="8">
    <source>
        <dbReference type="PROSITE-ProRule" id="PRU00169"/>
    </source>
</evidence>
<dbReference type="InterPro" id="IPR018060">
    <property type="entry name" value="HTH_AraC"/>
</dbReference>
<comment type="caution">
    <text evidence="11">The sequence shown here is derived from an EMBL/GenBank/DDBJ whole genome shotgun (WGS) entry which is preliminary data.</text>
</comment>
<dbReference type="CDD" id="cd17536">
    <property type="entry name" value="REC_YesN-like"/>
    <property type="match status" value="1"/>
</dbReference>
<gene>
    <name evidence="11" type="ORF">EV146_11613</name>
</gene>
<dbReference type="GO" id="GO:0043565">
    <property type="term" value="F:sequence-specific DNA binding"/>
    <property type="evidence" value="ECO:0007669"/>
    <property type="project" value="InterPro"/>
</dbReference>
<dbReference type="PROSITE" id="PS00041">
    <property type="entry name" value="HTH_ARAC_FAMILY_1"/>
    <property type="match status" value="1"/>
</dbReference>
<dbReference type="GO" id="GO:0000160">
    <property type="term" value="P:phosphorelay signal transduction system"/>
    <property type="evidence" value="ECO:0007669"/>
    <property type="project" value="UniProtKB-KW"/>
</dbReference>
<proteinExistence type="predicted"/>
<dbReference type="Pfam" id="PF00072">
    <property type="entry name" value="Response_reg"/>
    <property type="match status" value="1"/>
</dbReference>
<dbReference type="SMART" id="SM00448">
    <property type="entry name" value="REC"/>
    <property type="match status" value="1"/>
</dbReference>
<keyword evidence="12" id="KW-1185">Reference proteome</keyword>
<feature type="domain" description="HTH araC/xylS-type" evidence="9">
    <location>
        <begin position="351"/>
        <end position="449"/>
    </location>
</feature>
<dbReference type="SUPFAM" id="SSF52172">
    <property type="entry name" value="CheY-like"/>
    <property type="match status" value="1"/>
</dbReference>
<evidence type="ECO:0000313" key="11">
    <source>
        <dbReference type="EMBL" id="TCN19711.1"/>
    </source>
</evidence>
<evidence type="ECO:0000256" key="5">
    <source>
        <dbReference type="ARBA" id="ARBA00023015"/>
    </source>
</evidence>
<protein>
    <submittedName>
        <fullName evidence="11">Two-component system response regulator YesN</fullName>
    </submittedName>
</protein>
<feature type="modified residue" description="4-aspartylphosphate" evidence="8">
    <location>
        <position position="54"/>
    </location>
</feature>
<evidence type="ECO:0000256" key="3">
    <source>
        <dbReference type="ARBA" id="ARBA00022553"/>
    </source>
</evidence>
<dbReference type="InterPro" id="IPR011006">
    <property type="entry name" value="CheY-like_superfamily"/>
</dbReference>
<feature type="domain" description="Response regulatory" evidence="10">
    <location>
        <begin position="2"/>
        <end position="119"/>
    </location>
</feature>
<dbReference type="PANTHER" id="PTHR42713:SF3">
    <property type="entry name" value="TRANSCRIPTIONAL REGULATORY PROTEIN HPTR"/>
    <property type="match status" value="1"/>
</dbReference>
<dbReference type="PROSITE" id="PS50110">
    <property type="entry name" value="RESPONSE_REGULATORY"/>
    <property type="match status" value="1"/>
</dbReference>
<dbReference type="PROSITE" id="PS01124">
    <property type="entry name" value="HTH_ARAC_FAMILY_2"/>
    <property type="match status" value="1"/>
</dbReference>
<keyword evidence="6" id="KW-0238">DNA-binding</keyword>
<reference evidence="11 12" key="1">
    <citation type="journal article" date="2015" name="Stand. Genomic Sci.">
        <title>Genomic Encyclopedia of Bacterial and Archaeal Type Strains, Phase III: the genomes of soil and plant-associated and newly described type strains.</title>
        <authorList>
            <person name="Whitman W.B."/>
            <person name="Woyke T."/>
            <person name="Klenk H.P."/>
            <person name="Zhou Y."/>
            <person name="Lilburn T.G."/>
            <person name="Beck B.J."/>
            <person name="De Vos P."/>
            <person name="Vandamme P."/>
            <person name="Eisen J.A."/>
            <person name="Garrity G."/>
            <person name="Hugenholtz P."/>
            <person name="Kyrpides N.C."/>
        </authorList>
    </citation>
    <scope>NUCLEOTIDE SEQUENCE [LARGE SCALE GENOMIC DNA]</scope>
    <source>
        <strain evidence="11 12">CV53</strain>
    </source>
</reference>
<dbReference type="AlphaFoldDB" id="A0A4R2B062"/>
<dbReference type="InterPro" id="IPR020449">
    <property type="entry name" value="Tscrpt_reg_AraC-type_HTH"/>
</dbReference>
<name>A0A4R2B062_9BACI</name>
<dbReference type="EMBL" id="SLVV01000016">
    <property type="protein sequence ID" value="TCN19711.1"/>
    <property type="molecule type" value="Genomic_DNA"/>
</dbReference>
<evidence type="ECO:0000256" key="1">
    <source>
        <dbReference type="ARBA" id="ARBA00004496"/>
    </source>
</evidence>
<dbReference type="GO" id="GO:0005737">
    <property type="term" value="C:cytoplasm"/>
    <property type="evidence" value="ECO:0007669"/>
    <property type="project" value="UniProtKB-SubCell"/>
</dbReference>
<dbReference type="Gene3D" id="1.10.10.60">
    <property type="entry name" value="Homeodomain-like"/>
    <property type="match status" value="2"/>
</dbReference>
<organism evidence="11 12">
    <name type="scientific">Mesobacillus foraminis</name>
    <dbReference type="NCBI Taxonomy" id="279826"/>
    <lineage>
        <taxon>Bacteria</taxon>
        <taxon>Bacillati</taxon>
        <taxon>Bacillota</taxon>
        <taxon>Bacilli</taxon>
        <taxon>Bacillales</taxon>
        <taxon>Bacillaceae</taxon>
        <taxon>Mesobacillus</taxon>
    </lineage>
</organism>
<keyword evidence="7" id="KW-0804">Transcription</keyword>
<dbReference type="Proteomes" id="UP000295689">
    <property type="component" value="Unassembled WGS sequence"/>
</dbReference>
<dbReference type="GO" id="GO:0003700">
    <property type="term" value="F:DNA-binding transcription factor activity"/>
    <property type="evidence" value="ECO:0007669"/>
    <property type="project" value="InterPro"/>
</dbReference>
<evidence type="ECO:0000313" key="12">
    <source>
        <dbReference type="Proteomes" id="UP000295689"/>
    </source>
</evidence>
<keyword evidence="2" id="KW-0963">Cytoplasm</keyword>
<dbReference type="InterPro" id="IPR051552">
    <property type="entry name" value="HptR"/>
</dbReference>
<dbReference type="InterPro" id="IPR001789">
    <property type="entry name" value="Sig_transdc_resp-reg_receiver"/>
</dbReference>
<dbReference type="Gene3D" id="3.40.50.2300">
    <property type="match status" value="1"/>
</dbReference>
<dbReference type="Pfam" id="PF12833">
    <property type="entry name" value="HTH_18"/>
    <property type="match status" value="1"/>
</dbReference>
<accession>A0A4R2B062</accession>
<dbReference type="RefSeq" id="WP_132011247.1">
    <property type="nucleotide sequence ID" value="NZ_JABUHM010000017.1"/>
</dbReference>
<evidence type="ECO:0000259" key="10">
    <source>
        <dbReference type="PROSITE" id="PS50110"/>
    </source>
</evidence>
<sequence>MQLLIVDDGHYIVEYLKHLLDWEKFGIETVQTTINSVEAKEILNRNQISILITDIRMPEVSGIDLLQYINERKLRTKVIFLSGYSDFEYSQKAIRLGAVDYLLKPVDKEDLETAMNQVVKTIDQHWLEKDLAWGEFDGLGYLLSVVCEHRFLIKDYNLYDGALKGKQFCFFQVPQIPKKDEMTLRDNNSGLDAFIWSTGSNIAGIVLNSHVEVLEKNIENITFSECFEFSNKNTVRHFFYKFFFQENVSTSELEMLRNCASFTKLEEGEWGYAKKDILKEYSRMISVKQKTIYLLELINFLYFTNKRLPSANVKNWIFNQLTNPDAAFQSIILDTVEIQRNERFSKGDIIDTIHTFIDDHLGEDMNLDDLGNIVYLHPVYLSKLYKQETGENLSTYISRKRLEKAAKLLRGSKLHVNDISQMVGYKKPQYFIKQFKSQYGITPHQYRREKIRQG</sequence>
<comment type="subcellular location">
    <subcellularLocation>
        <location evidence="1">Cytoplasm</location>
    </subcellularLocation>
</comment>